<evidence type="ECO:0000256" key="3">
    <source>
        <dbReference type="ARBA" id="ARBA00022448"/>
    </source>
</evidence>
<evidence type="ECO:0000256" key="5">
    <source>
        <dbReference type="ARBA" id="ARBA00022989"/>
    </source>
</evidence>
<evidence type="ECO:0008006" key="10">
    <source>
        <dbReference type="Google" id="ProtNLM"/>
    </source>
</evidence>
<keyword evidence="4 7" id="KW-0812">Transmembrane</keyword>
<feature type="transmembrane region" description="Helical" evidence="7">
    <location>
        <begin position="432"/>
        <end position="452"/>
    </location>
</feature>
<reference evidence="8" key="1">
    <citation type="submission" date="2022-12" db="EMBL/GenBank/DDBJ databases">
        <authorList>
            <person name="Webb A."/>
        </authorList>
    </citation>
    <scope>NUCLEOTIDE SEQUENCE</scope>
    <source>
        <strain evidence="8">Pf2</strain>
    </source>
</reference>
<keyword evidence="6 7" id="KW-0472">Membrane</keyword>
<feature type="transmembrane region" description="Helical" evidence="7">
    <location>
        <begin position="402"/>
        <end position="426"/>
    </location>
</feature>
<evidence type="ECO:0000256" key="4">
    <source>
        <dbReference type="ARBA" id="ARBA00022692"/>
    </source>
</evidence>
<dbReference type="Proteomes" id="UP001159659">
    <property type="component" value="Unassembled WGS sequence"/>
</dbReference>
<feature type="transmembrane region" description="Helical" evidence="7">
    <location>
        <begin position="510"/>
        <end position="531"/>
    </location>
</feature>
<feature type="transmembrane region" description="Helical" evidence="7">
    <location>
        <begin position="119"/>
        <end position="138"/>
    </location>
</feature>
<feature type="transmembrane region" description="Helical" evidence="7">
    <location>
        <begin position="180"/>
        <end position="201"/>
    </location>
</feature>
<evidence type="ECO:0000313" key="8">
    <source>
        <dbReference type="EMBL" id="CAI5737579.1"/>
    </source>
</evidence>
<dbReference type="Gene3D" id="1.20.1250.20">
    <property type="entry name" value="MFS general substrate transporter like domains"/>
    <property type="match status" value="1"/>
</dbReference>
<comment type="caution">
    <text evidence="8">The sequence shown here is derived from an EMBL/GenBank/DDBJ whole genome shotgun (WGS) entry which is preliminary data.</text>
</comment>
<name>A0AAV0UL21_9STRA</name>
<dbReference type="GO" id="GO:0016020">
    <property type="term" value="C:membrane"/>
    <property type="evidence" value="ECO:0007669"/>
    <property type="project" value="UniProtKB-SubCell"/>
</dbReference>
<dbReference type="EMBL" id="CANTFK010000983">
    <property type="protein sequence ID" value="CAI5737579.1"/>
    <property type="molecule type" value="Genomic_DNA"/>
</dbReference>
<feature type="transmembrane region" description="Helical" evidence="7">
    <location>
        <begin position="222"/>
        <end position="241"/>
    </location>
</feature>
<evidence type="ECO:0000256" key="6">
    <source>
        <dbReference type="ARBA" id="ARBA00023136"/>
    </source>
</evidence>
<sequence length="591" mass="65855">MASFKSSGIWLKSTSSLSCESLSLSMDSMPPELRGDPLDLRPPLSSNPCTLGELQEYAFYGLEQDGALRPGGQVSLLTRRRIGLLLNYVAIGALYGGINIALVPFLNRHLKLQQSQTRATSMLINMAWSFKFFLGVLTDSVKIRRYRRKPYLIIGWTLCITSLLFLGTSEIPRAGKTHEVWRYVILMTLGTLGCILANVTADAIVVDIAQREPLPTRGHTQVIIYAAKTAGMIIMSLFVTGTLNGPEYGGSFMWSLSLDQVILILAACTMMPLVGSIWFLHEDPTAQTVPIYSFSNMASCSVAPQRYQPDTAPLDPSLDFRARCQLILRLMQSRTMWQLLMFELVASFCLTIDSNAKTAIEVNWVDIQIWPKTVAAAVWSLAFMGGLFLTRLFLLHSAWRHIYCAATVWTVGIDVIRVACTVFNVIRNRNFWLYMQVLAAPAVALRYLVLLFPIVELVPRGIEGTTYGLVNSFRNMAIPFGVIAYKAIDSYFSISSEDVYRDSDFTRLQVIYTFAIGWAFQLMSLAFIGLLPRQKLEVQQLRYYGGYSTSAGWIVILVLLSALMYLTVVSVLSLFEKTSCLRMVGGSGCGS</sequence>
<dbReference type="PANTHER" id="PTHR31585">
    <property type="entry name" value="FOLATE-BIOPTERIN TRANSPORTER 1, CHLOROPLASTIC"/>
    <property type="match status" value="1"/>
</dbReference>
<feature type="transmembrane region" description="Helical" evidence="7">
    <location>
        <begin position="551"/>
        <end position="575"/>
    </location>
</feature>
<gene>
    <name evidence="8" type="ORF">PFR002_LOCUS8410</name>
</gene>
<keyword evidence="3" id="KW-0813">Transport</keyword>
<proteinExistence type="inferred from homology"/>
<dbReference type="Pfam" id="PF03092">
    <property type="entry name" value="BT1"/>
    <property type="match status" value="1"/>
</dbReference>
<dbReference type="SUPFAM" id="SSF103473">
    <property type="entry name" value="MFS general substrate transporter"/>
    <property type="match status" value="1"/>
</dbReference>
<feature type="transmembrane region" description="Helical" evidence="7">
    <location>
        <begin position="261"/>
        <end position="280"/>
    </location>
</feature>
<evidence type="ECO:0000256" key="2">
    <source>
        <dbReference type="ARBA" id="ARBA00007015"/>
    </source>
</evidence>
<comment type="similarity">
    <text evidence="2">Belongs to the major facilitator superfamily. Folate-biopterin transporter (TC 2.A.71) family.</text>
</comment>
<dbReference type="InterPro" id="IPR039309">
    <property type="entry name" value="BT1"/>
</dbReference>
<feature type="transmembrane region" description="Helical" evidence="7">
    <location>
        <begin position="150"/>
        <end position="168"/>
    </location>
</feature>
<protein>
    <recommendedName>
        <fullName evidence="10">Transmembrane protein</fullName>
    </recommendedName>
</protein>
<accession>A0AAV0UL21</accession>
<organism evidence="8 9">
    <name type="scientific">Peronospora farinosa</name>
    <dbReference type="NCBI Taxonomy" id="134698"/>
    <lineage>
        <taxon>Eukaryota</taxon>
        <taxon>Sar</taxon>
        <taxon>Stramenopiles</taxon>
        <taxon>Oomycota</taxon>
        <taxon>Peronosporomycetes</taxon>
        <taxon>Peronosporales</taxon>
        <taxon>Peronosporaceae</taxon>
        <taxon>Peronospora</taxon>
    </lineage>
</organism>
<evidence type="ECO:0000256" key="7">
    <source>
        <dbReference type="SAM" id="Phobius"/>
    </source>
</evidence>
<evidence type="ECO:0000313" key="9">
    <source>
        <dbReference type="Proteomes" id="UP001159659"/>
    </source>
</evidence>
<feature type="transmembrane region" description="Helical" evidence="7">
    <location>
        <begin position="85"/>
        <end position="107"/>
    </location>
</feature>
<feature type="transmembrane region" description="Helical" evidence="7">
    <location>
        <begin position="374"/>
        <end position="395"/>
    </location>
</feature>
<keyword evidence="5 7" id="KW-1133">Transmembrane helix</keyword>
<dbReference type="PANTHER" id="PTHR31585:SF5">
    <property type="entry name" value="RNA-BINDING S4 DOMAIN-CONTAINING PROTEIN"/>
    <property type="match status" value="1"/>
</dbReference>
<comment type="subcellular location">
    <subcellularLocation>
        <location evidence="1">Membrane</location>
        <topology evidence="1">Multi-pass membrane protein</topology>
    </subcellularLocation>
</comment>
<evidence type="ECO:0000256" key="1">
    <source>
        <dbReference type="ARBA" id="ARBA00004141"/>
    </source>
</evidence>
<dbReference type="InterPro" id="IPR036259">
    <property type="entry name" value="MFS_trans_sf"/>
</dbReference>
<dbReference type="AlphaFoldDB" id="A0AAV0UL21"/>